<dbReference type="GO" id="GO:0008270">
    <property type="term" value="F:zinc ion binding"/>
    <property type="evidence" value="ECO:0007669"/>
    <property type="project" value="UniProtKB-UniRule"/>
</dbReference>
<evidence type="ECO:0000256" key="2">
    <source>
        <dbReference type="RuleBase" id="RU367018"/>
    </source>
</evidence>
<dbReference type="InterPro" id="IPR007527">
    <property type="entry name" value="Znf_SWIM"/>
</dbReference>
<evidence type="ECO:0000313" key="4">
    <source>
        <dbReference type="EMBL" id="GJN03204.1"/>
    </source>
</evidence>
<feature type="domain" description="SWIM-type" evidence="3">
    <location>
        <begin position="42"/>
        <end position="80"/>
    </location>
</feature>
<dbReference type="GO" id="GO:0006355">
    <property type="term" value="P:regulation of DNA-templated transcription"/>
    <property type="evidence" value="ECO:0007669"/>
    <property type="project" value="UniProtKB-UniRule"/>
</dbReference>
<evidence type="ECO:0000259" key="3">
    <source>
        <dbReference type="PROSITE" id="PS50966"/>
    </source>
</evidence>
<comment type="similarity">
    <text evidence="2">Belongs to the FHY3/FAR1 family.</text>
</comment>
<dbReference type="AlphaFoldDB" id="A0AAV5CXW4"/>
<dbReference type="PANTHER" id="PTHR31669">
    <property type="entry name" value="PROTEIN FAR1-RELATED SEQUENCE 10-RELATED"/>
    <property type="match status" value="1"/>
</dbReference>
<evidence type="ECO:0000256" key="1">
    <source>
        <dbReference type="PROSITE-ProRule" id="PRU00325"/>
    </source>
</evidence>
<accession>A0AAV5CXW4</accession>
<reference evidence="4" key="1">
    <citation type="journal article" date="2018" name="DNA Res.">
        <title>Multiple hybrid de novo genome assembly of finger millet, an orphan allotetraploid crop.</title>
        <authorList>
            <person name="Hatakeyama M."/>
            <person name="Aluri S."/>
            <person name="Balachadran M.T."/>
            <person name="Sivarajan S.R."/>
            <person name="Patrignani A."/>
            <person name="Gruter S."/>
            <person name="Poveda L."/>
            <person name="Shimizu-Inatsugi R."/>
            <person name="Baeten J."/>
            <person name="Francoijs K.J."/>
            <person name="Nataraja K.N."/>
            <person name="Reddy Y.A.N."/>
            <person name="Phadnis S."/>
            <person name="Ravikumar R.L."/>
            <person name="Schlapbach R."/>
            <person name="Sreeman S.M."/>
            <person name="Shimizu K.K."/>
        </authorList>
    </citation>
    <scope>NUCLEOTIDE SEQUENCE</scope>
</reference>
<dbReference type="GO" id="GO:0005634">
    <property type="term" value="C:nucleus"/>
    <property type="evidence" value="ECO:0007669"/>
    <property type="project" value="UniProtKB-SubCell"/>
</dbReference>
<keyword evidence="2" id="KW-0862">Zinc</keyword>
<dbReference type="InterPro" id="IPR031052">
    <property type="entry name" value="FHY3/FAR1"/>
</dbReference>
<keyword evidence="5" id="KW-1185">Reference proteome</keyword>
<keyword evidence="2" id="KW-0539">Nucleus</keyword>
<name>A0AAV5CXW4_ELECO</name>
<organism evidence="4 5">
    <name type="scientific">Eleusine coracana subsp. coracana</name>
    <dbReference type="NCBI Taxonomy" id="191504"/>
    <lineage>
        <taxon>Eukaryota</taxon>
        <taxon>Viridiplantae</taxon>
        <taxon>Streptophyta</taxon>
        <taxon>Embryophyta</taxon>
        <taxon>Tracheophyta</taxon>
        <taxon>Spermatophyta</taxon>
        <taxon>Magnoliopsida</taxon>
        <taxon>Liliopsida</taxon>
        <taxon>Poales</taxon>
        <taxon>Poaceae</taxon>
        <taxon>PACMAD clade</taxon>
        <taxon>Chloridoideae</taxon>
        <taxon>Cynodonteae</taxon>
        <taxon>Eleusininae</taxon>
        <taxon>Eleusine</taxon>
    </lineage>
</organism>
<proteinExistence type="inferred from homology"/>
<comment type="function">
    <text evidence="2">Putative transcription activator involved in regulating light control of development.</text>
</comment>
<gene>
    <name evidence="4" type="primary">ga20621</name>
    <name evidence="4" type="ORF">PR202_ga20621</name>
</gene>
<dbReference type="Proteomes" id="UP001054889">
    <property type="component" value="Unassembled WGS sequence"/>
</dbReference>
<evidence type="ECO:0000313" key="5">
    <source>
        <dbReference type="Proteomes" id="UP001054889"/>
    </source>
</evidence>
<comment type="subcellular location">
    <subcellularLocation>
        <location evidence="2">Nucleus</location>
    </subcellularLocation>
</comment>
<reference evidence="4" key="2">
    <citation type="submission" date="2021-12" db="EMBL/GenBank/DDBJ databases">
        <title>Resequencing data analysis of finger millet.</title>
        <authorList>
            <person name="Hatakeyama M."/>
            <person name="Aluri S."/>
            <person name="Balachadran M.T."/>
            <person name="Sivarajan S.R."/>
            <person name="Poveda L."/>
            <person name="Shimizu-Inatsugi R."/>
            <person name="Schlapbach R."/>
            <person name="Sreeman S.M."/>
            <person name="Shimizu K.K."/>
        </authorList>
    </citation>
    <scope>NUCLEOTIDE SEQUENCE</scope>
</reference>
<dbReference type="PANTHER" id="PTHR31669:SF292">
    <property type="entry name" value="OS02G0262500 PROTEIN"/>
    <property type="match status" value="1"/>
</dbReference>
<dbReference type="EMBL" id="BQKI01000009">
    <property type="protein sequence ID" value="GJN03204.1"/>
    <property type="molecule type" value="Genomic_DNA"/>
</dbReference>
<dbReference type="PROSITE" id="PS50966">
    <property type="entry name" value="ZF_SWIM"/>
    <property type="match status" value="1"/>
</dbReference>
<keyword evidence="1 2" id="KW-0863">Zinc-finger</keyword>
<protein>
    <recommendedName>
        <fullName evidence="2">Protein FAR1-RELATED SEQUENCE</fullName>
    </recommendedName>
</protein>
<sequence length="246" mass="28962">MFKKVRQHVREMSSWEIELVTEEDGTYMYKTTMRNNVQKFFYVSCILNSNEVDGVSCECRKMECEDIPCTHIFSVLKYLGLSSMPRCCINDRWTMDAKVAYISERNTSTHLRSDQMVYYRQLRNKSTEALFMASQNTDRWQMAMDFFQSILDEDIDNNGNNIDLTTFGPLPAHFSAANQSFEENVLDPVPIIPKGAPFNKRRKPFQEIMRTKTRKRLCTVCKDPNHDRRKFPKLKYCLLHHPNLNI</sequence>
<keyword evidence="2" id="KW-0479">Metal-binding</keyword>
<comment type="caution">
    <text evidence="4">The sequence shown here is derived from an EMBL/GenBank/DDBJ whole genome shotgun (WGS) entry which is preliminary data.</text>
</comment>